<dbReference type="RefSeq" id="WP_084907068.1">
    <property type="nucleotide sequence ID" value="NZ_CP020738.1"/>
</dbReference>
<dbReference type="PANTHER" id="PTHR39209">
    <property type="match status" value="1"/>
</dbReference>
<name>A0A2A4FAN8_9BURK</name>
<dbReference type="InterPro" id="IPR005146">
    <property type="entry name" value="B3/B4_tRNA-bd"/>
</dbReference>
<comment type="caution">
    <text evidence="2">The sequence shown here is derived from an EMBL/GenBank/DDBJ whole genome shotgun (WGS) entry which is preliminary data.</text>
</comment>
<feature type="domain" description="B3/B4 tRNA-binding" evidence="1">
    <location>
        <begin position="64"/>
        <end position="195"/>
    </location>
</feature>
<dbReference type="GeneID" id="69001416"/>
<organism evidence="2 3">
    <name type="scientific">Burkholderia ubonensis subsp. mesacidophila</name>
    <dbReference type="NCBI Taxonomy" id="265293"/>
    <lineage>
        <taxon>Bacteria</taxon>
        <taxon>Pseudomonadati</taxon>
        <taxon>Pseudomonadota</taxon>
        <taxon>Betaproteobacteria</taxon>
        <taxon>Burkholderiales</taxon>
        <taxon>Burkholderiaceae</taxon>
        <taxon>Burkholderia</taxon>
        <taxon>Burkholderia cepacia complex</taxon>
    </lineage>
</organism>
<dbReference type="EMBL" id="MTZU01000069">
    <property type="protein sequence ID" value="PCE30205.1"/>
    <property type="molecule type" value="Genomic_DNA"/>
</dbReference>
<evidence type="ECO:0000313" key="3">
    <source>
        <dbReference type="Proteomes" id="UP000217994"/>
    </source>
</evidence>
<proteinExistence type="predicted"/>
<accession>A0A2A4FAN8</accession>
<dbReference type="Proteomes" id="UP000217994">
    <property type="component" value="Unassembled WGS sequence"/>
</dbReference>
<dbReference type="Pfam" id="PF03483">
    <property type="entry name" value="B3_4"/>
    <property type="match status" value="1"/>
</dbReference>
<protein>
    <recommendedName>
        <fullName evidence="1">B3/B4 tRNA-binding domain-containing protein</fullName>
    </recommendedName>
</protein>
<dbReference type="SUPFAM" id="SSF56037">
    <property type="entry name" value="PheT/TilS domain"/>
    <property type="match status" value="1"/>
</dbReference>
<evidence type="ECO:0000313" key="2">
    <source>
        <dbReference type="EMBL" id="PCE30205.1"/>
    </source>
</evidence>
<dbReference type="GO" id="GO:0004826">
    <property type="term" value="F:phenylalanine-tRNA ligase activity"/>
    <property type="evidence" value="ECO:0007669"/>
    <property type="project" value="InterPro"/>
</dbReference>
<dbReference type="AlphaFoldDB" id="A0A2A4FAN8"/>
<reference evidence="2 3" key="1">
    <citation type="submission" date="2017-01" db="EMBL/GenBank/DDBJ databases">
        <title>Whole-Genome Shotgun Sequencing of Two beta-Proteobacterial Species in Search of the Bulgecin Biosynthetic Cluster.</title>
        <authorList>
            <person name="Horsman M.E."/>
            <person name="Marous D.R."/>
            <person name="Li R."/>
            <person name="Oliver R.A."/>
            <person name="Byun B."/>
            <person name="Emrich S.J."/>
            <person name="Boggess B."/>
            <person name="Townsend C.A."/>
            <person name="Mobashery S."/>
        </authorList>
    </citation>
    <scope>NUCLEOTIDE SEQUENCE [LARGE SCALE GENOMIC DNA]</scope>
    <source>
        <strain evidence="2 3">ATCC 31433</strain>
    </source>
</reference>
<dbReference type="PANTHER" id="PTHR39209:SF2">
    <property type="entry name" value="CYTOPLASMIC PROTEIN"/>
    <property type="match status" value="1"/>
</dbReference>
<evidence type="ECO:0000259" key="1">
    <source>
        <dbReference type="Pfam" id="PF03483"/>
    </source>
</evidence>
<gene>
    <name evidence="2" type="ORF">BZL54_22420</name>
</gene>
<dbReference type="GO" id="GO:0003723">
    <property type="term" value="F:RNA binding"/>
    <property type="evidence" value="ECO:0007669"/>
    <property type="project" value="InterPro"/>
</dbReference>
<sequence>MMRGFRYSDALAADFPGLSSLVCMVDGISAEPVVSDTVERNLAIAREQLQRHGSESQLESVRHWRAAYRKTGVDPTKFRMAAESILRRLRASDAFTTGLHPFVTLCNALSARFAVPVAGLDIDRIDGRLEVGYASGRSEYDGFDGVVSVVPAGEVTFEDEANRAHARKWSHRQSGLSAISPSTTRAFVIAEALHPEGERDLLALSEALSYAIHTHWPGATCASRMLAGDALTAGFSYP</sequence>